<evidence type="ECO:0000256" key="1">
    <source>
        <dbReference type="SAM" id="Phobius"/>
    </source>
</evidence>
<feature type="transmembrane region" description="Helical" evidence="1">
    <location>
        <begin position="65"/>
        <end position="87"/>
    </location>
</feature>
<keyword evidence="3" id="KW-1185">Reference proteome</keyword>
<keyword evidence="1" id="KW-1133">Transmembrane helix</keyword>
<feature type="transmembrane region" description="Helical" evidence="1">
    <location>
        <begin position="7"/>
        <end position="27"/>
    </location>
</feature>
<keyword evidence="1" id="KW-0472">Membrane</keyword>
<gene>
    <name evidence="2" type="ORF">M0L20_12140</name>
</gene>
<reference evidence="2 3" key="1">
    <citation type="submission" date="2022-04" db="EMBL/GenBank/DDBJ databases">
        <title>Spirosoma sp. strain RP8 genome sequencing and assembly.</title>
        <authorList>
            <person name="Jung Y."/>
        </authorList>
    </citation>
    <scope>NUCLEOTIDE SEQUENCE [LARGE SCALE GENOMIC DNA]</scope>
    <source>
        <strain evidence="2 3">RP8</strain>
    </source>
</reference>
<name>A0ABT0HL66_9BACT</name>
<dbReference type="RefSeq" id="WP_248477219.1">
    <property type="nucleotide sequence ID" value="NZ_JALPRF010000002.1"/>
</dbReference>
<feature type="transmembrane region" description="Helical" evidence="1">
    <location>
        <begin position="33"/>
        <end position="53"/>
    </location>
</feature>
<organism evidence="2 3">
    <name type="scientific">Spirosoma liriopis</name>
    <dbReference type="NCBI Taxonomy" id="2937440"/>
    <lineage>
        <taxon>Bacteria</taxon>
        <taxon>Pseudomonadati</taxon>
        <taxon>Bacteroidota</taxon>
        <taxon>Cytophagia</taxon>
        <taxon>Cytophagales</taxon>
        <taxon>Cytophagaceae</taxon>
        <taxon>Spirosoma</taxon>
    </lineage>
</organism>
<dbReference type="EMBL" id="JALPRF010000002">
    <property type="protein sequence ID" value="MCK8492607.1"/>
    <property type="molecule type" value="Genomic_DNA"/>
</dbReference>
<evidence type="ECO:0000313" key="3">
    <source>
        <dbReference type="Proteomes" id="UP001202180"/>
    </source>
</evidence>
<comment type="caution">
    <text evidence="2">The sequence shown here is derived from an EMBL/GenBank/DDBJ whole genome shotgun (WGS) entry which is preliminary data.</text>
</comment>
<dbReference type="Proteomes" id="UP001202180">
    <property type="component" value="Unassembled WGS sequence"/>
</dbReference>
<proteinExistence type="predicted"/>
<sequence length="235" mass="26593">MKIKLRTTAVFFIIGATVPYLLFAFGGRLVGPFLSALLLLLSLILLIISAIRLTITETGNGYRFYYLPVAIGAIVLFWYSLGLLAHISDFIYFKLNESALNKMVSDIKSYGKIEKMSDGQRFWKILNGTAYEFNSKDTVREFETSPKKYLLNEALAREGVDRQHFEAIRQGLIETEYMSFAILPDGTISFTEDGLIDNCYGIAYSETGTMPVYNDCGELIRWVKISGNWYAWGTT</sequence>
<accession>A0ABT0HL66</accession>
<evidence type="ECO:0000313" key="2">
    <source>
        <dbReference type="EMBL" id="MCK8492607.1"/>
    </source>
</evidence>
<protein>
    <submittedName>
        <fullName evidence="2">Uncharacterized protein</fullName>
    </submittedName>
</protein>
<keyword evidence="1" id="KW-0812">Transmembrane</keyword>